<evidence type="ECO:0000313" key="3">
    <source>
        <dbReference type="EMBL" id="EDV23801.1"/>
    </source>
</evidence>
<dbReference type="OMA" id="FQAITHD"/>
<keyword evidence="1" id="KW-0732">Signal</keyword>
<dbReference type="InterPro" id="IPR002035">
    <property type="entry name" value="VWF_A"/>
</dbReference>
<dbReference type="AlphaFoldDB" id="B3RZ89"/>
<dbReference type="InterPro" id="IPR036465">
    <property type="entry name" value="vWFA_dom_sf"/>
</dbReference>
<dbReference type="Gene3D" id="3.40.50.410">
    <property type="entry name" value="von Willebrand factor, type A domain"/>
    <property type="match status" value="1"/>
</dbReference>
<organism evidence="3 4">
    <name type="scientific">Trichoplax adhaerens</name>
    <name type="common">Trichoplax reptans</name>
    <dbReference type="NCBI Taxonomy" id="10228"/>
    <lineage>
        <taxon>Eukaryota</taxon>
        <taxon>Metazoa</taxon>
        <taxon>Placozoa</taxon>
        <taxon>Uniplacotomia</taxon>
        <taxon>Trichoplacea</taxon>
        <taxon>Trichoplacidae</taxon>
        <taxon>Trichoplax</taxon>
    </lineage>
</organism>
<reference evidence="3 4" key="1">
    <citation type="journal article" date="2008" name="Nature">
        <title>The Trichoplax genome and the nature of placozoans.</title>
        <authorList>
            <person name="Srivastava M."/>
            <person name="Begovic E."/>
            <person name="Chapman J."/>
            <person name="Putnam N.H."/>
            <person name="Hellsten U."/>
            <person name="Kawashima T."/>
            <person name="Kuo A."/>
            <person name="Mitros T."/>
            <person name="Salamov A."/>
            <person name="Carpenter M.L."/>
            <person name="Signorovitch A.Y."/>
            <person name="Moreno M.A."/>
            <person name="Kamm K."/>
            <person name="Grimwood J."/>
            <person name="Schmutz J."/>
            <person name="Shapiro H."/>
            <person name="Grigoriev I.V."/>
            <person name="Buss L.W."/>
            <person name="Schierwater B."/>
            <person name="Dellaporta S.L."/>
            <person name="Rokhsar D.S."/>
        </authorList>
    </citation>
    <scope>NUCLEOTIDE SEQUENCE [LARGE SCALE GENOMIC DNA]</scope>
    <source>
        <strain evidence="3 4">Grell-BS-1999</strain>
    </source>
</reference>
<evidence type="ECO:0000259" key="2">
    <source>
        <dbReference type="PROSITE" id="PS50234"/>
    </source>
</evidence>
<dbReference type="PROSITE" id="PS50234">
    <property type="entry name" value="VWFA"/>
    <property type="match status" value="1"/>
</dbReference>
<dbReference type="CTD" id="6754899"/>
<dbReference type="SUPFAM" id="SSF53300">
    <property type="entry name" value="vWA-like"/>
    <property type="match status" value="1"/>
</dbReference>
<evidence type="ECO:0000256" key="1">
    <source>
        <dbReference type="SAM" id="SignalP"/>
    </source>
</evidence>
<dbReference type="STRING" id="10228.B3RZ89"/>
<dbReference type="CDD" id="cd00198">
    <property type="entry name" value="vWFA"/>
    <property type="match status" value="1"/>
</dbReference>
<sequence length="933" mass="101801">MKLQGIASIFVLYLHLTTLVIHQISYKGNVDAVITLRKNGYEGIVLAISEQVEEKSYSDLIDVLNTTLARASVYLFSATKQRAYFKGITILIPETWEDNSIYEPATSETYNTADIRVDYYPGARSATRARTVGLTQCGGFGQYILISPQRFYKFAWSPARMIVHEWGHLRYGLFDEYPYSVDEFSYLNDAGEVQVTRCNSQLPGAVFNRRTYAPCTYPYTADCVFLPQNPSVPSGSIMYDHNIPSVLHFCDSNSDDPATYHNTLPNNRHNRLCQMRSAWDIMRQGVDFRNNANPPANISDTRPLIRLVRAKKPRTVLVLDVSGSMRGKPMEQLQQAATNFLLNVAQNGSFVGIITFSSAASIRSSLVQINDDADRQRLILLLPSGASGSTSIGAGIQAGVKILKASVGNKSPSGGTLIVLSDGRENRSPTIADVKKQVLDNKITVQGISFGSLASVKLQSLCYETGGLSFFVPNDDTARLVNAFTTIAEKNNYGRTAPVSQIYLKKFTVETKSPFNDSISLDDGNSVGLEFTFLWISSNAIYTITAPDGTTYNATSAEYSTYSARKLSQFTFPASSVMVGEWKFSVKLLSSPSKQDIVATVTSKASLNADSDPLKQPVSVVVTVDKSAIVFPSPVLITVNVQKGYLAVLNAEVMLTISTPVSNKFVLLPANDKASGADLVKDDGIYSAFFTQFNANGRYSIQAQVKAAQNKSFINFNYVIGVGSLRNGGQFVVNGSESAENDNTNFANLGLNEFTRITSGSLIEVSDYVKGVDKIPPARVHGLEITHIDSKNMTITISFPAPGDDMDTGTASSYIIRYSANYSIFINDFQAGIELTKNDFLSESSNISSPMPAGTVEQFVVHLPDAAFNRPYTFALQAYDDAGLASPVSNYAQGRFQPQIPPGSGLTAGQTAVKIILNVNALLDYGQKPLRIM</sequence>
<dbReference type="Pfam" id="PF00092">
    <property type="entry name" value="VWA"/>
    <property type="match status" value="1"/>
</dbReference>
<keyword evidence="4" id="KW-1185">Reference proteome</keyword>
<evidence type="ECO:0000313" key="4">
    <source>
        <dbReference type="Proteomes" id="UP000009022"/>
    </source>
</evidence>
<dbReference type="InterPro" id="IPR013642">
    <property type="entry name" value="CLCA_N"/>
</dbReference>
<dbReference type="PhylomeDB" id="B3RZ89"/>
<dbReference type="InterPro" id="IPR051266">
    <property type="entry name" value="CLCR"/>
</dbReference>
<accession>B3RZ89</accession>
<dbReference type="PANTHER" id="PTHR10579:SF177">
    <property type="entry name" value="CALCIUM-ACTIVATED CHLORIDE CHANNEL REGULATOR 4-LIKE PROTEIN"/>
    <property type="match status" value="1"/>
</dbReference>
<name>B3RZ89_TRIAD</name>
<dbReference type="GeneID" id="6754899"/>
<dbReference type="FunCoup" id="B3RZ89">
    <property type="interactions" value="28"/>
</dbReference>
<dbReference type="Pfam" id="PF08434">
    <property type="entry name" value="CLCA"/>
    <property type="match status" value="1"/>
</dbReference>
<dbReference type="KEGG" id="tad:TRIADDRAFT_57367"/>
<dbReference type="InParanoid" id="B3RZ89"/>
<dbReference type="OrthoDB" id="687730at2759"/>
<feature type="domain" description="VWFA" evidence="2">
    <location>
        <begin position="314"/>
        <end position="487"/>
    </location>
</feature>
<dbReference type="EMBL" id="DS985246">
    <property type="protein sequence ID" value="EDV23801.1"/>
    <property type="molecule type" value="Genomic_DNA"/>
</dbReference>
<dbReference type="HOGENOM" id="CLU_005812_0_1_1"/>
<dbReference type="eggNOG" id="ENOG502QRRD">
    <property type="taxonomic scope" value="Eukaryota"/>
</dbReference>
<feature type="chain" id="PRO_5002798507" description="VWFA domain-containing protein" evidence="1">
    <location>
        <begin position="23"/>
        <end position="933"/>
    </location>
</feature>
<gene>
    <name evidence="3" type="ORF">TRIADDRAFT_57367</name>
</gene>
<dbReference type="PANTHER" id="PTHR10579">
    <property type="entry name" value="CALCIUM-ACTIVATED CHLORIDE CHANNEL REGULATOR"/>
    <property type="match status" value="1"/>
</dbReference>
<dbReference type="RefSeq" id="XP_002113327.1">
    <property type="nucleotide sequence ID" value="XM_002113291.1"/>
</dbReference>
<feature type="signal peptide" evidence="1">
    <location>
        <begin position="1"/>
        <end position="22"/>
    </location>
</feature>
<protein>
    <recommendedName>
        <fullName evidence="2">VWFA domain-containing protein</fullName>
    </recommendedName>
</protein>
<proteinExistence type="predicted"/>
<dbReference type="Proteomes" id="UP000009022">
    <property type="component" value="Unassembled WGS sequence"/>
</dbReference>
<dbReference type="SMART" id="SM00327">
    <property type="entry name" value="VWA"/>
    <property type="match status" value="1"/>
</dbReference>